<name>A0ABV0WF33_9TELE</name>
<dbReference type="Pfam" id="PF00400">
    <property type="entry name" value="WD40"/>
    <property type="match status" value="1"/>
</dbReference>
<dbReference type="EMBL" id="JAHRIM010045800">
    <property type="protein sequence ID" value="MEQ2268196.1"/>
    <property type="molecule type" value="Genomic_DNA"/>
</dbReference>
<dbReference type="InterPro" id="IPR001680">
    <property type="entry name" value="WD40_rpt"/>
</dbReference>
<reference evidence="1 2" key="1">
    <citation type="submission" date="2021-06" db="EMBL/GenBank/DDBJ databases">
        <authorList>
            <person name="Palmer J.M."/>
        </authorList>
    </citation>
    <scope>NUCLEOTIDE SEQUENCE [LARGE SCALE GENOMIC DNA]</scope>
    <source>
        <strain evidence="1 2">XR_2019</strain>
        <tissue evidence="1">Muscle</tissue>
    </source>
</reference>
<keyword evidence="2" id="KW-1185">Reference proteome</keyword>
<dbReference type="InterPro" id="IPR036322">
    <property type="entry name" value="WD40_repeat_dom_sf"/>
</dbReference>
<dbReference type="InterPro" id="IPR015505">
    <property type="entry name" value="Coronin"/>
</dbReference>
<organism evidence="1 2">
    <name type="scientific">Xenotaenia resolanae</name>
    <dbReference type="NCBI Taxonomy" id="208358"/>
    <lineage>
        <taxon>Eukaryota</taxon>
        <taxon>Metazoa</taxon>
        <taxon>Chordata</taxon>
        <taxon>Craniata</taxon>
        <taxon>Vertebrata</taxon>
        <taxon>Euteleostomi</taxon>
        <taxon>Actinopterygii</taxon>
        <taxon>Neopterygii</taxon>
        <taxon>Teleostei</taxon>
        <taxon>Neoteleostei</taxon>
        <taxon>Acanthomorphata</taxon>
        <taxon>Ovalentaria</taxon>
        <taxon>Atherinomorphae</taxon>
        <taxon>Cyprinodontiformes</taxon>
        <taxon>Goodeidae</taxon>
        <taxon>Xenotaenia</taxon>
    </lineage>
</organism>
<dbReference type="PANTHER" id="PTHR10856:SF23">
    <property type="entry name" value="CORONIN-6"/>
    <property type="match status" value="1"/>
</dbReference>
<dbReference type="InterPro" id="IPR015943">
    <property type="entry name" value="WD40/YVTN_repeat-like_dom_sf"/>
</dbReference>
<dbReference type="SUPFAM" id="SSF50978">
    <property type="entry name" value="WD40 repeat-like"/>
    <property type="match status" value="1"/>
</dbReference>
<dbReference type="Proteomes" id="UP001444071">
    <property type="component" value="Unassembled WGS sequence"/>
</dbReference>
<dbReference type="Gene3D" id="2.130.10.10">
    <property type="entry name" value="YVTN repeat-like/Quinoprotein amine dehydrogenase"/>
    <property type="match status" value="1"/>
</dbReference>
<gene>
    <name evidence="1" type="primary">CORO1CA_2</name>
    <name evidence="1" type="ORF">XENORESO_017082</name>
</gene>
<protein>
    <submittedName>
        <fullName evidence="1">Coronin-1C-A</fullName>
    </submittedName>
</protein>
<comment type="caution">
    <text evidence="1">The sequence shown here is derived from an EMBL/GenBank/DDBJ whole genome shotgun (WGS) entry which is preliminary data.</text>
</comment>
<evidence type="ECO:0000313" key="2">
    <source>
        <dbReference type="Proteomes" id="UP001444071"/>
    </source>
</evidence>
<sequence length="62" mass="7092">SDNLIIIWNVGTGEPLISMDDHPDLIYSVSWNRNGSLFCTTCKDRRLRVCDPRKREVVAVSE</sequence>
<dbReference type="SMART" id="SM00320">
    <property type="entry name" value="WD40"/>
    <property type="match status" value="1"/>
</dbReference>
<proteinExistence type="predicted"/>
<feature type="non-terminal residue" evidence="1">
    <location>
        <position position="1"/>
    </location>
</feature>
<evidence type="ECO:0000313" key="1">
    <source>
        <dbReference type="EMBL" id="MEQ2268196.1"/>
    </source>
</evidence>
<dbReference type="PANTHER" id="PTHR10856">
    <property type="entry name" value="CORONIN"/>
    <property type="match status" value="1"/>
</dbReference>
<accession>A0ABV0WF33</accession>